<dbReference type="InterPro" id="IPR043128">
    <property type="entry name" value="Rev_trsase/Diguanyl_cyclase"/>
</dbReference>
<dbReference type="Pfam" id="PF03707">
    <property type="entry name" value="MHYT"/>
    <property type="match status" value="2"/>
</dbReference>
<evidence type="ECO:0000259" key="2">
    <source>
        <dbReference type="PROSITE" id="PS50924"/>
    </source>
</evidence>
<dbReference type="InterPro" id="IPR029787">
    <property type="entry name" value="Nucleotide_cyclase"/>
</dbReference>
<sequence length="304" mass="33858">MKEVIGSYNMILVALSTIISVVASYTSFDIKERIAEKAKLEKTWLIIGASALAVGIWSTHYIGMTALRLPVMFSYNWWLTLLSVLPPFAASMLTFYLLSVYKHKKLPILFAGIAIGLGISVMHYLSMKAITIPRHIEYDLFYVSVSTSGAVFFASATLFVFSFLRIHSSILLKTISALLMGAAVTSAHYIGMKGISFFLPSVFKNYVNPFQMDTTILVVGVIIGSGLIFNAIFTKTNMERTTMFSFAYYDSVTEIPNRRLFELKLAEASEQAALKGRELAVIYMDFDRFKWINGTAGHAGAITY</sequence>
<dbReference type="AlphaFoldDB" id="A0A366XT70"/>
<dbReference type="InterPro" id="IPR000160">
    <property type="entry name" value="GGDEF_dom"/>
</dbReference>
<feature type="transmembrane region" description="Helical" evidence="1">
    <location>
        <begin position="44"/>
        <end position="63"/>
    </location>
</feature>
<dbReference type="OrthoDB" id="9759607at2"/>
<dbReference type="EMBL" id="QOCW01000017">
    <property type="protein sequence ID" value="RBW68748.1"/>
    <property type="molecule type" value="Genomic_DNA"/>
</dbReference>
<feature type="transmembrane region" description="Helical" evidence="1">
    <location>
        <begin position="106"/>
        <end position="125"/>
    </location>
</feature>
<dbReference type="PANTHER" id="PTHR35152:SF1">
    <property type="entry name" value="DOMAIN SIGNALLING PROTEIN, PUTATIVE (AFU_ORTHOLOGUE AFUA_5G11310)-RELATED"/>
    <property type="match status" value="1"/>
</dbReference>
<evidence type="ECO:0000313" key="3">
    <source>
        <dbReference type="EMBL" id="RBW68748.1"/>
    </source>
</evidence>
<keyword evidence="1" id="KW-1133">Transmembrane helix</keyword>
<dbReference type="Pfam" id="PF00990">
    <property type="entry name" value="GGDEF"/>
    <property type="match status" value="1"/>
</dbReference>
<feature type="transmembrane region" description="Helical" evidence="1">
    <location>
        <begin position="170"/>
        <end position="190"/>
    </location>
</feature>
<proteinExistence type="predicted"/>
<evidence type="ECO:0000256" key="1">
    <source>
        <dbReference type="PROSITE-ProRule" id="PRU00244"/>
    </source>
</evidence>
<organism evidence="3 4">
    <name type="scientific">Bacillus taeanensis</name>
    <dbReference type="NCBI Taxonomy" id="273032"/>
    <lineage>
        <taxon>Bacteria</taxon>
        <taxon>Bacillati</taxon>
        <taxon>Bacillota</taxon>
        <taxon>Bacilli</taxon>
        <taxon>Bacillales</taxon>
        <taxon>Bacillaceae</taxon>
        <taxon>Bacillus</taxon>
    </lineage>
</organism>
<keyword evidence="1" id="KW-0472">Membrane</keyword>
<dbReference type="Proteomes" id="UP000253314">
    <property type="component" value="Unassembled WGS sequence"/>
</dbReference>
<dbReference type="PROSITE" id="PS50924">
    <property type="entry name" value="MHYT"/>
    <property type="match status" value="1"/>
</dbReference>
<reference evidence="3 4" key="1">
    <citation type="submission" date="2018-07" db="EMBL/GenBank/DDBJ databases">
        <title>Lottiidibacillus patelloidae gen. nov., sp. nov., isolated from the intestinal tract of a marine limpet and the reclassification of B. taeanensis BH030017T, B. algicola KMM 3737T and B. hwajinpoensis SW-72T as genus Lottiidibacillus.</title>
        <authorList>
            <person name="Liu R."/>
            <person name="Huang Z."/>
        </authorList>
    </citation>
    <scope>NUCLEOTIDE SEQUENCE [LARGE SCALE GENOMIC DNA]</scope>
    <source>
        <strain evidence="3 4">BH030017</strain>
    </source>
</reference>
<dbReference type="GO" id="GO:0016020">
    <property type="term" value="C:membrane"/>
    <property type="evidence" value="ECO:0007669"/>
    <property type="project" value="UniProtKB-UniRule"/>
</dbReference>
<feature type="transmembrane region" description="Helical" evidence="1">
    <location>
        <begin position="210"/>
        <end position="233"/>
    </location>
</feature>
<protein>
    <recommendedName>
        <fullName evidence="2">MHYT domain-containing protein</fullName>
    </recommendedName>
</protein>
<dbReference type="PANTHER" id="PTHR35152">
    <property type="entry name" value="DOMAIN SIGNALLING PROTEIN, PUTATIVE (AFU_ORTHOLOGUE AFUA_5G11310)-RELATED"/>
    <property type="match status" value="1"/>
</dbReference>
<feature type="domain" description="MHYT" evidence="2">
    <location>
        <begin position="8"/>
        <end position="198"/>
    </location>
</feature>
<keyword evidence="1" id="KW-0812">Transmembrane</keyword>
<dbReference type="SUPFAM" id="SSF55073">
    <property type="entry name" value="Nucleotide cyclase"/>
    <property type="match status" value="1"/>
</dbReference>
<dbReference type="RefSeq" id="WP_113806975.1">
    <property type="nucleotide sequence ID" value="NZ_QOCW01000017.1"/>
</dbReference>
<dbReference type="InterPro" id="IPR005330">
    <property type="entry name" value="MHYT_dom"/>
</dbReference>
<feature type="transmembrane region" description="Helical" evidence="1">
    <location>
        <begin position="6"/>
        <end position="23"/>
    </location>
</feature>
<feature type="transmembrane region" description="Helical" evidence="1">
    <location>
        <begin position="75"/>
        <end position="99"/>
    </location>
</feature>
<comment type="caution">
    <text evidence="3">The sequence shown here is derived from an EMBL/GenBank/DDBJ whole genome shotgun (WGS) entry which is preliminary data.</text>
</comment>
<dbReference type="Gene3D" id="3.30.70.270">
    <property type="match status" value="1"/>
</dbReference>
<feature type="transmembrane region" description="Helical" evidence="1">
    <location>
        <begin position="140"/>
        <end position="163"/>
    </location>
</feature>
<name>A0A366XT70_9BACI</name>
<accession>A0A366XT70</accession>
<evidence type="ECO:0000313" key="4">
    <source>
        <dbReference type="Proteomes" id="UP000253314"/>
    </source>
</evidence>
<keyword evidence="4" id="KW-1185">Reference proteome</keyword>
<gene>
    <name evidence="3" type="ORF">DS031_15455</name>
</gene>